<dbReference type="Gene3D" id="3.40.50.2000">
    <property type="entry name" value="Glycogen Phosphorylase B"/>
    <property type="match status" value="1"/>
</dbReference>
<keyword evidence="7" id="KW-0808">Transferase</keyword>
<dbReference type="Pfam" id="PF04101">
    <property type="entry name" value="Glyco_tran_28_C"/>
    <property type="match status" value="1"/>
</dbReference>
<proteinExistence type="inferred from homology"/>
<dbReference type="GO" id="GO:0006488">
    <property type="term" value="P:dolichol-linked oligosaccharide biosynthetic process"/>
    <property type="evidence" value="ECO:0007669"/>
    <property type="project" value="TreeGrafter"/>
</dbReference>
<gene>
    <name evidence="7" type="primary">ALG13</name>
    <name evidence="10" type="ORF">HDU87_008362</name>
</gene>
<evidence type="ECO:0000256" key="5">
    <source>
        <dbReference type="ARBA" id="ARBA00032061"/>
    </source>
</evidence>
<evidence type="ECO:0000256" key="8">
    <source>
        <dbReference type="SAM" id="MobiDB-lite"/>
    </source>
</evidence>
<evidence type="ECO:0000256" key="4">
    <source>
        <dbReference type="ARBA" id="ARBA00024804"/>
    </source>
</evidence>
<keyword evidence="11" id="KW-1185">Reference proteome</keyword>
<sequence>MPAGNTSATRSSSTDRLSPEVAEPPSVDTLRAALAEERRLLEQSRVHVEQRIAQLETERLALLAKQLEAARNPPAPTRNVTSTAQTLGRFVNVCVRTDRQVKTMSAPPPTRGVFVTVGTTRFDALVNEVCTVEFLATLRSKGYTSLTLQHGNSPVSAFPTADIGGAPFPVIAYAFKPDLSQDIATAALVISHAGAGLILETLDAGKPLIVVVNRALMDDHQTELAVALAEKEVLVWTDADGLVQTVEQGGYDKLKAFGKADPSPLVAVLDQEAGFLE</sequence>
<evidence type="ECO:0000256" key="3">
    <source>
        <dbReference type="ARBA" id="ARBA00017468"/>
    </source>
</evidence>
<dbReference type="AlphaFoldDB" id="A0AAD5XM47"/>
<dbReference type="PANTHER" id="PTHR47043:SF1">
    <property type="entry name" value="UDP-N-ACETYLGLUCOSAMINE TRANSFERASE SUBUNIT ALG13"/>
    <property type="match status" value="1"/>
</dbReference>
<protein>
    <recommendedName>
        <fullName evidence="3 7">UDP-N-acetylglucosamine transferase subunit ALG13</fullName>
        <ecNumber evidence="2 7">2.4.1.141</ecNumber>
    </recommendedName>
    <alternativeName>
        <fullName evidence="5 7">Asparagine-linked glycosylation protein 13</fullName>
    </alternativeName>
</protein>
<dbReference type="InterPro" id="IPR007235">
    <property type="entry name" value="Glyco_trans_28_C"/>
</dbReference>
<comment type="subcellular location">
    <subcellularLocation>
        <location evidence="7">Endoplasmic reticulum</location>
    </subcellularLocation>
</comment>
<name>A0AAD5XM47_9FUNG</name>
<dbReference type="GO" id="GO:0004577">
    <property type="term" value="F:N-acetylglucosaminyldiphosphodolichol N-acetylglucosaminyltransferase activity"/>
    <property type="evidence" value="ECO:0007669"/>
    <property type="project" value="UniProtKB-EC"/>
</dbReference>
<evidence type="ECO:0000256" key="1">
    <source>
        <dbReference type="ARBA" id="ARBA00011198"/>
    </source>
</evidence>
<dbReference type="GO" id="GO:0043541">
    <property type="term" value="C:UDP-N-acetylglucosamine transferase complex"/>
    <property type="evidence" value="ECO:0007669"/>
    <property type="project" value="TreeGrafter"/>
</dbReference>
<dbReference type="SUPFAM" id="SSF53756">
    <property type="entry name" value="UDP-Glycosyltransferase/glycogen phosphorylase"/>
    <property type="match status" value="1"/>
</dbReference>
<feature type="region of interest" description="Disordered" evidence="8">
    <location>
        <begin position="1"/>
        <end position="26"/>
    </location>
</feature>
<accession>A0AAD5XM47</accession>
<evidence type="ECO:0000259" key="9">
    <source>
        <dbReference type="Pfam" id="PF04101"/>
    </source>
</evidence>
<dbReference type="Proteomes" id="UP001212152">
    <property type="component" value="Unassembled WGS sequence"/>
</dbReference>
<dbReference type="PANTHER" id="PTHR47043">
    <property type="entry name" value="UDP-N-ACETYLGLUCOSAMINE TRANSFERASE SUBUNIT ALG13"/>
    <property type="match status" value="1"/>
</dbReference>
<dbReference type="EMBL" id="JADGJQ010000087">
    <property type="protein sequence ID" value="KAJ3171336.1"/>
    <property type="molecule type" value="Genomic_DNA"/>
</dbReference>
<evidence type="ECO:0000256" key="7">
    <source>
        <dbReference type="RuleBase" id="RU362128"/>
    </source>
</evidence>
<dbReference type="InterPro" id="IPR052474">
    <property type="entry name" value="UDP-GlcNAc_transferase"/>
</dbReference>
<comment type="caution">
    <text evidence="10">The sequence shown here is derived from an EMBL/GenBank/DDBJ whole genome shotgun (WGS) entry which is preliminary data.</text>
</comment>
<evidence type="ECO:0000256" key="6">
    <source>
        <dbReference type="ARBA" id="ARBA00048184"/>
    </source>
</evidence>
<comment type="similarity">
    <text evidence="7">Belongs to the glycosyltransferase 28 family.</text>
</comment>
<keyword evidence="7" id="KW-0256">Endoplasmic reticulum</keyword>
<organism evidence="10 11">
    <name type="scientific">Geranomyces variabilis</name>
    <dbReference type="NCBI Taxonomy" id="109894"/>
    <lineage>
        <taxon>Eukaryota</taxon>
        <taxon>Fungi</taxon>
        <taxon>Fungi incertae sedis</taxon>
        <taxon>Chytridiomycota</taxon>
        <taxon>Chytridiomycota incertae sedis</taxon>
        <taxon>Chytridiomycetes</taxon>
        <taxon>Spizellomycetales</taxon>
        <taxon>Powellomycetaceae</taxon>
        <taxon>Geranomyces</taxon>
    </lineage>
</organism>
<feature type="domain" description="Glycosyl transferase family 28 C-terminal" evidence="9">
    <location>
        <begin position="113"/>
        <end position="255"/>
    </location>
</feature>
<keyword evidence="7" id="KW-0328">Glycosyltransferase</keyword>
<feature type="compositionally biased region" description="Polar residues" evidence="8">
    <location>
        <begin position="1"/>
        <end position="16"/>
    </location>
</feature>
<comment type="function">
    <text evidence="4 7">Involved in protein N-glycosylation. Essential for the second step of the dolichol-linked oligosaccharide pathway.</text>
</comment>
<evidence type="ECO:0000313" key="10">
    <source>
        <dbReference type="EMBL" id="KAJ3171336.1"/>
    </source>
</evidence>
<comment type="catalytic activity">
    <reaction evidence="6">
        <text>an N-acetyl-alpha-D-glucosaminyl-diphospho-di-trans,poly-cis-dolichol + UDP-N-acetyl-alpha-D-glucosamine = an N,N'-diacetylchitobiosyl-diphospho-di-trans,poly-cis-dolichol + UDP + H(+)</text>
        <dbReference type="Rhea" id="RHEA:23380"/>
        <dbReference type="Rhea" id="RHEA-COMP:19507"/>
        <dbReference type="Rhea" id="RHEA-COMP:19510"/>
        <dbReference type="ChEBI" id="CHEBI:15378"/>
        <dbReference type="ChEBI" id="CHEBI:57269"/>
        <dbReference type="ChEBI" id="CHEBI:57705"/>
        <dbReference type="ChEBI" id="CHEBI:58223"/>
        <dbReference type="ChEBI" id="CHEBI:58427"/>
        <dbReference type="EC" id="2.4.1.141"/>
    </reaction>
</comment>
<reference evidence="10" key="1">
    <citation type="submission" date="2020-05" db="EMBL/GenBank/DDBJ databases">
        <title>Phylogenomic resolution of chytrid fungi.</title>
        <authorList>
            <person name="Stajich J.E."/>
            <person name="Amses K."/>
            <person name="Simmons R."/>
            <person name="Seto K."/>
            <person name="Myers J."/>
            <person name="Bonds A."/>
            <person name="Quandt C.A."/>
            <person name="Barry K."/>
            <person name="Liu P."/>
            <person name="Grigoriev I."/>
            <person name="Longcore J.E."/>
            <person name="James T.Y."/>
        </authorList>
    </citation>
    <scope>NUCLEOTIDE SEQUENCE</scope>
    <source>
        <strain evidence="10">JEL0379</strain>
    </source>
</reference>
<comment type="subunit">
    <text evidence="1 7">Heterodimer with ALG14 to form a functional enzyme.</text>
</comment>
<evidence type="ECO:0000256" key="2">
    <source>
        <dbReference type="ARBA" id="ARBA00012614"/>
    </source>
</evidence>
<evidence type="ECO:0000313" key="11">
    <source>
        <dbReference type="Proteomes" id="UP001212152"/>
    </source>
</evidence>
<dbReference type="EC" id="2.4.1.141" evidence="2 7"/>